<dbReference type="AlphaFoldDB" id="A0AAE1DMY6"/>
<evidence type="ECO:0000313" key="1">
    <source>
        <dbReference type="EMBL" id="KAK3776701.1"/>
    </source>
</evidence>
<proteinExistence type="predicted"/>
<accession>A0AAE1DMY6</accession>
<sequence length="149" mass="16771">MLVLPEAALCFCTSLLPEVLSADRLLPGATVIFGHQGDPTEVSTINSLNRGVHSKTNHAHDQRVVWEEPYSGSEMPQLTEEGFRNGAKDFKMELYRCRRWQISITESSIVGIGDTDSGRARLAGKTMIWNTHCTRGMCQHYLQMQFLLM</sequence>
<gene>
    <name evidence="1" type="ORF">RRG08_035276</name>
</gene>
<dbReference type="EMBL" id="JAWDGP010003187">
    <property type="protein sequence ID" value="KAK3776701.1"/>
    <property type="molecule type" value="Genomic_DNA"/>
</dbReference>
<name>A0AAE1DMY6_9GAST</name>
<reference evidence="1" key="1">
    <citation type="journal article" date="2023" name="G3 (Bethesda)">
        <title>A reference genome for the long-term kleptoplast-retaining sea slug Elysia crispata morphotype clarki.</title>
        <authorList>
            <person name="Eastman K.E."/>
            <person name="Pendleton A.L."/>
            <person name="Shaikh M.A."/>
            <person name="Suttiyut T."/>
            <person name="Ogas R."/>
            <person name="Tomko P."/>
            <person name="Gavelis G."/>
            <person name="Widhalm J.R."/>
            <person name="Wisecaver J.H."/>
        </authorList>
    </citation>
    <scope>NUCLEOTIDE SEQUENCE</scope>
    <source>
        <strain evidence="1">ECLA1</strain>
    </source>
</reference>
<organism evidence="1 2">
    <name type="scientific">Elysia crispata</name>
    <name type="common">lettuce slug</name>
    <dbReference type="NCBI Taxonomy" id="231223"/>
    <lineage>
        <taxon>Eukaryota</taxon>
        <taxon>Metazoa</taxon>
        <taxon>Spiralia</taxon>
        <taxon>Lophotrochozoa</taxon>
        <taxon>Mollusca</taxon>
        <taxon>Gastropoda</taxon>
        <taxon>Heterobranchia</taxon>
        <taxon>Euthyneura</taxon>
        <taxon>Panpulmonata</taxon>
        <taxon>Sacoglossa</taxon>
        <taxon>Placobranchoidea</taxon>
        <taxon>Plakobranchidae</taxon>
        <taxon>Elysia</taxon>
    </lineage>
</organism>
<protein>
    <submittedName>
        <fullName evidence="1">Uncharacterized protein</fullName>
    </submittedName>
</protein>
<dbReference type="Proteomes" id="UP001283361">
    <property type="component" value="Unassembled WGS sequence"/>
</dbReference>
<keyword evidence="2" id="KW-1185">Reference proteome</keyword>
<comment type="caution">
    <text evidence="1">The sequence shown here is derived from an EMBL/GenBank/DDBJ whole genome shotgun (WGS) entry which is preliminary data.</text>
</comment>
<evidence type="ECO:0000313" key="2">
    <source>
        <dbReference type="Proteomes" id="UP001283361"/>
    </source>
</evidence>